<keyword evidence="1" id="KW-0175">Coiled coil</keyword>
<dbReference type="InterPro" id="IPR028022">
    <property type="entry name" value="DUF4600"/>
</dbReference>
<dbReference type="Bgee" id="ENSLOCG00000008425">
    <property type="expression patterns" value="Expressed in ovary and 10 other cell types or tissues"/>
</dbReference>
<dbReference type="OMA" id="YERMPVI"/>
<reference evidence="2" key="2">
    <citation type="submission" date="2025-08" db="UniProtKB">
        <authorList>
            <consortium name="Ensembl"/>
        </authorList>
    </citation>
    <scope>IDENTIFICATION</scope>
</reference>
<reference evidence="3" key="1">
    <citation type="submission" date="2011-12" db="EMBL/GenBank/DDBJ databases">
        <title>The Draft Genome of Lepisosteus oculatus.</title>
        <authorList>
            <consortium name="The Broad Institute Genome Assembly &amp; Analysis Group"/>
            <consortium name="Computational R&amp;D Group"/>
            <consortium name="and Sequencing Platform"/>
            <person name="Di Palma F."/>
            <person name="Alfoldi J."/>
            <person name="Johnson J."/>
            <person name="Berlin A."/>
            <person name="Gnerre S."/>
            <person name="Jaffe D."/>
            <person name="MacCallum I."/>
            <person name="Young S."/>
            <person name="Walker B.J."/>
            <person name="Lander E.S."/>
            <person name="Lindblad-Toh K."/>
        </authorList>
    </citation>
    <scope>NUCLEOTIDE SEQUENCE [LARGE SCALE GENOMIC DNA]</scope>
</reference>
<evidence type="ECO:0000256" key="1">
    <source>
        <dbReference type="SAM" id="Coils"/>
    </source>
</evidence>
<feature type="coiled-coil region" evidence="1">
    <location>
        <begin position="22"/>
        <end position="91"/>
    </location>
</feature>
<dbReference type="EMBL" id="AHAT01013971">
    <property type="status" value="NOT_ANNOTATED_CDS"/>
    <property type="molecule type" value="Genomic_DNA"/>
</dbReference>
<dbReference type="GeneTree" id="ENSGT00940000165436"/>
<evidence type="ECO:0000313" key="3">
    <source>
        <dbReference type="Proteomes" id="UP000018468"/>
    </source>
</evidence>
<proteinExistence type="predicted"/>
<reference evidence="2" key="3">
    <citation type="submission" date="2025-09" db="UniProtKB">
        <authorList>
            <consortium name="Ensembl"/>
        </authorList>
    </citation>
    <scope>IDENTIFICATION</scope>
</reference>
<protein>
    <submittedName>
        <fullName evidence="2">Coiled-coil domain containing 169</fullName>
    </submittedName>
</protein>
<name>W5MPD3_LEPOC</name>
<dbReference type="Pfam" id="PF15372">
    <property type="entry name" value="DUF4600"/>
    <property type="match status" value="1"/>
</dbReference>
<dbReference type="eggNOG" id="ENOG502S1I0">
    <property type="taxonomic scope" value="Eukaryota"/>
</dbReference>
<dbReference type="HOGENOM" id="CLU_083726_1_0_1"/>
<dbReference type="AlphaFoldDB" id="W5MPD3"/>
<organism evidence="2 3">
    <name type="scientific">Lepisosteus oculatus</name>
    <name type="common">Spotted gar</name>
    <dbReference type="NCBI Taxonomy" id="7918"/>
    <lineage>
        <taxon>Eukaryota</taxon>
        <taxon>Metazoa</taxon>
        <taxon>Chordata</taxon>
        <taxon>Craniata</taxon>
        <taxon>Vertebrata</taxon>
        <taxon>Euteleostomi</taxon>
        <taxon>Actinopterygii</taxon>
        <taxon>Neopterygii</taxon>
        <taxon>Holostei</taxon>
        <taxon>Semionotiformes</taxon>
        <taxon>Lepisosteidae</taxon>
        <taxon>Lepisosteus</taxon>
    </lineage>
</organism>
<evidence type="ECO:0000313" key="2">
    <source>
        <dbReference type="Ensembl" id="ENSLOCP00000010242.1"/>
    </source>
</evidence>
<dbReference type="Proteomes" id="UP000018468">
    <property type="component" value="Linkage group LG3"/>
</dbReference>
<sequence length="112" mass="13479">MCLKMEEFEFVNYDAPRLRFELDQEKQMKEMLEDSVSELSTTVMNLEKRLACVEDEGNEWKTRHDTQQELNRQLERQIALLQEKLEEIRANPVDRFSSIRTYDEMPLVSMIF</sequence>
<dbReference type="InParanoid" id="W5MPD3"/>
<accession>W5MPD3</accession>
<dbReference type="PANTHER" id="PTHR28671">
    <property type="entry name" value="COILED-COIL DOMAIN-CONTAINING PROTEIN 169"/>
    <property type="match status" value="1"/>
</dbReference>
<dbReference type="Ensembl" id="ENSLOCT00000010255.1">
    <property type="protein sequence ID" value="ENSLOCP00000010242.1"/>
    <property type="gene ID" value="ENSLOCG00000008425.1"/>
</dbReference>
<keyword evidence="3" id="KW-1185">Reference proteome</keyword>
<dbReference type="PANTHER" id="PTHR28671:SF3">
    <property type="entry name" value="COILED-COIL DOMAIN-CONTAINING PROTEIN 169"/>
    <property type="match status" value="1"/>
</dbReference>